<dbReference type="InterPro" id="IPR004827">
    <property type="entry name" value="bZIP"/>
</dbReference>
<dbReference type="PANTHER" id="PTHR23351:SF6">
    <property type="entry name" value="FOS-RELATED ANTIGEN 1"/>
    <property type="match status" value="1"/>
</dbReference>
<evidence type="ECO:0000256" key="9">
    <source>
        <dbReference type="ARBA" id="ARBA00029563"/>
    </source>
</evidence>
<evidence type="ECO:0000256" key="12">
    <source>
        <dbReference type="ARBA" id="ARBA00064084"/>
    </source>
</evidence>
<keyword evidence="4" id="KW-1017">Isopeptide bond</keyword>
<protein>
    <recommendedName>
        <fullName evidence="9">Protein c-Fos</fullName>
    </recommendedName>
    <alternativeName>
        <fullName evidence="10">Cellular oncogene fos</fullName>
    </alternativeName>
    <alternativeName>
        <fullName evidence="13">Transcription factor AP-1 subunit c-Fos</fullName>
    </alternativeName>
</protein>
<feature type="region of interest" description="Disordered" evidence="14">
    <location>
        <begin position="359"/>
        <end position="399"/>
    </location>
</feature>
<evidence type="ECO:0000256" key="13">
    <source>
        <dbReference type="ARBA" id="ARBA00082887"/>
    </source>
</evidence>
<gene>
    <name evidence="16" type="ORF">U0070_005105</name>
</gene>
<dbReference type="PANTHER" id="PTHR23351">
    <property type="entry name" value="FOS TRANSCRIPTION FACTOR-RELATED"/>
    <property type="match status" value="1"/>
</dbReference>
<dbReference type="GO" id="GO:0000978">
    <property type="term" value="F:RNA polymerase II cis-regulatory region sequence-specific DNA binding"/>
    <property type="evidence" value="ECO:0007669"/>
    <property type="project" value="TreeGrafter"/>
</dbReference>
<feature type="region of interest" description="Disordered" evidence="14">
    <location>
        <begin position="22"/>
        <end position="161"/>
    </location>
</feature>
<evidence type="ECO:0000256" key="3">
    <source>
        <dbReference type="ARBA" id="ARBA00022490"/>
    </source>
</evidence>
<keyword evidence="8" id="KW-0539">Nucleus</keyword>
<evidence type="ECO:0000256" key="2">
    <source>
        <dbReference type="ARBA" id="ARBA00004514"/>
    </source>
</evidence>
<feature type="compositionally biased region" description="Low complexity" evidence="14">
    <location>
        <begin position="309"/>
        <end position="319"/>
    </location>
</feature>
<dbReference type="PROSITE" id="PS50217">
    <property type="entry name" value="BZIP"/>
    <property type="match status" value="1"/>
</dbReference>
<feature type="region of interest" description="Disordered" evidence="14">
    <location>
        <begin position="195"/>
        <end position="239"/>
    </location>
</feature>
<comment type="subunit">
    <text evidence="12">Heterodimer; with JUN. Component of the SMAD3/SMAD4/JUN/FOS complex required for synergistic TGF-beta-mediated transcription at the AP1-binding site. Interacts with SMAD3; the interaction is weak even on TGF-beta activation. Interacts with MAFB. Interacts with TSC22D3 (via N-terminus); this interaction inhibits the binding of active AP1 to its target DNA. Interacts with CDS1 and PI4K2A. Interacts (via bZIP domain and leucine-zipper region) with the multiprotein chromatin-remodeling complexes SWI/SNF: SWI/SNF-A (BAF) subunits SMARCB1, SMARCC2 and SMARCD1. Interacts (via bZIP domain and leucine-zipper region) with ARID1A.</text>
</comment>
<evidence type="ECO:0000313" key="17">
    <source>
        <dbReference type="Proteomes" id="UP001488838"/>
    </source>
</evidence>
<keyword evidence="3" id="KW-0963">Cytoplasm</keyword>
<dbReference type="FunFam" id="1.20.5.170:FF:000006">
    <property type="entry name" value="fos-related antigen 2 isoform X1"/>
    <property type="match status" value="1"/>
</dbReference>
<feature type="compositionally biased region" description="Basic and acidic residues" evidence="14">
    <location>
        <begin position="55"/>
        <end position="79"/>
    </location>
</feature>
<evidence type="ECO:0000256" key="5">
    <source>
        <dbReference type="ARBA" id="ARBA00022553"/>
    </source>
</evidence>
<dbReference type="Gene3D" id="1.20.5.170">
    <property type="match status" value="1"/>
</dbReference>
<feature type="compositionally biased region" description="Low complexity" evidence="14">
    <location>
        <begin position="146"/>
        <end position="160"/>
    </location>
</feature>
<dbReference type="GO" id="GO:0005829">
    <property type="term" value="C:cytosol"/>
    <property type="evidence" value="ECO:0007669"/>
    <property type="project" value="UniProtKB-SubCell"/>
</dbReference>
<evidence type="ECO:0000256" key="8">
    <source>
        <dbReference type="ARBA" id="ARBA00023242"/>
    </source>
</evidence>
<proteinExistence type="predicted"/>
<evidence type="ECO:0000259" key="15">
    <source>
        <dbReference type="PROSITE" id="PS50217"/>
    </source>
</evidence>
<evidence type="ECO:0000256" key="10">
    <source>
        <dbReference type="ARBA" id="ARBA00031103"/>
    </source>
</evidence>
<keyword evidence="7" id="KW-0832">Ubl conjugation</keyword>
<dbReference type="EMBL" id="JBBHLL010000138">
    <property type="protein sequence ID" value="KAK7813200.1"/>
    <property type="molecule type" value="Genomic_DNA"/>
</dbReference>
<comment type="subcellular location">
    <subcellularLocation>
        <location evidence="2">Cytoplasm</location>
        <location evidence="2">Cytosol</location>
    </subcellularLocation>
    <subcellularLocation>
        <location evidence="1">Endoplasmic reticulum</location>
    </subcellularLocation>
</comment>
<comment type="caution">
    <text evidence="16">The sequence shown here is derived from an EMBL/GenBank/DDBJ whole genome shotgun (WGS) entry which is preliminary data.</text>
</comment>
<dbReference type="GO" id="GO:0005783">
    <property type="term" value="C:endoplasmic reticulum"/>
    <property type="evidence" value="ECO:0007669"/>
    <property type="project" value="UniProtKB-SubCell"/>
</dbReference>
<dbReference type="CDD" id="cd14721">
    <property type="entry name" value="bZIP_Fos"/>
    <property type="match status" value="1"/>
</dbReference>
<dbReference type="SUPFAM" id="SSF57959">
    <property type="entry name" value="Leucine zipper domain"/>
    <property type="match status" value="1"/>
</dbReference>
<evidence type="ECO:0000256" key="14">
    <source>
        <dbReference type="SAM" id="MobiDB-lite"/>
    </source>
</evidence>
<dbReference type="SMART" id="SM00338">
    <property type="entry name" value="BRLZ"/>
    <property type="match status" value="1"/>
</dbReference>
<keyword evidence="6" id="KW-0256">Endoplasmic reticulum</keyword>
<organism evidence="16 17">
    <name type="scientific">Myodes glareolus</name>
    <name type="common">Bank vole</name>
    <name type="synonym">Clethrionomys glareolus</name>
    <dbReference type="NCBI Taxonomy" id="447135"/>
    <lineage>
        <taxon>Eukaryota</taxon>
        <taxon>Metazoa</taxon>
        <taxon>Chordata</taxon>
        <taxon>Craniata</taxon>
        <taxon>Vertebrata</taxon>
        <taxon>Euteleostomi</taxon>
        <taxon>Mammalia</taxon>
        <taxon>Eutheria</taxon>
        <taxon>Euarchontoglires</taxon>
        <taxon>Glires</taxon>
        <taxon>Rodentia</taxon>
        <taxon>Myomorpha</taxon>
        <taxon>Muroidea</taxon>
        <taxon>Cricetidae</taxon>
        <taxon>Arvicolinae</taxon>
        <taxon>Myodes</taxon>
    </lineage>
</organism>
<evidence type="ECO:0000256" key="6">
    <source>
        <dbReference type="ARBA" id="ARBA00022824"/>
    </source>
</evidence>
<feature type="compositionally biased region" description="Basic and acidic residues" evidence="14">
    <location>
        <begin position="297"/>
        <end position="308"/>
    </location>
</feature>
<accession>A0AAW0IF59</accession>
<feature type="region of interest" description="Disordered" evidence="14">
    <location>
        <begin position="297"/>
        <end position="340"/>
    </location>
</feature>
<keyword evidence="5" id="KW-0597">Phosphoprotein</keyword>
<dbReference type="PROSITE" id="PS00036">
    <property type="entry name" value="BZIP_BASIC"/>
    <property type="match status" value="1"/>
</dbReference>
<evidence type="ECO:0000256" key="4">
    <source>
        <dbReference type="ARBA" id="ARBA00022499"/>
    </source>
</evidence>
<name>A0AAW0IF59_MYOGA</name>
<dbReference type="GO" id="GO:0005634">
    <property type="term" value="C:nucleus"/>
    <property type="evidence" value="ECO:0007669"/>
    <property type="project" value="TreeGrafter"/>
</dbReference>
<evidence type="ECO:0000256" key="11">
    <source>
        <dbReference type="ARBA" id="ARBA00045619"/>
    </source>
</evidence>
<evidence type="ECO:0000313" key="16">
    <source>
        <dbReference type="EMBL" id="KAK7813200.1"/>
    </source>
</evidence>
<dbReference type="Proteomes" id="UP001488838">
    <property type="component" value="Unassembled WGS sequence"/>
</dbReference>
<dbReference type="InterPro" id="IPR000837">
    <property type="entry name" value="AP-1"/>
</dbReference>
<dbReference type="PRINTS" id="PR00042">
    <property type="entry name" value="LEUZIPPRFOS"/>
</dbReference>
<dbReference type="GO" id="GO:0000981">
    <property type="term" value="F:DNA-binding transcription factor activity, RNA polymerase II-specific"/>
    <property type="evidence" value="ECO:0007669"/>
    <property type="project" value="TreeGrafter"/>
</dbReference>
<keyword evidence="17" id="KW-1185">Reference proteome</keyword>
<comment type="function">
    <text evidence="11">Nuclear phosphoprotein which forms a tight but non-covalently linked complex with the JUN/AP-1 transcription factor. On TGF-beta activation, forms a multimeric SMAD3/SMAD4/JUN/FOS complex, at the AP1/SMAD-binding site to regulate TGF-beta-mediated signaling. Has a critical function in regulating the development of cells destined to form and maintain the skeleton. It is thought to have an important role in signal transduction, cell proliferation and differentiation. In growing cells, activates phospholipid synthesis, possibly by activating CDS1 and PI4K2A. This activity requires Tyr-dephosphorylation and association with the endoplasmic reticulum.</text>
</comment>
<evidence type="ECO:0000256" key="1">
    <source>
        <dbReference type="ARBA" id="ARBA00004240"/>
    </source>
</evidence>
<dbReference type="AlphaFoldDB" id="A0AAW0IF59"/>
<feature type="compositionally biased region" description="Low complexity" evidence="14">
    <location>
        <begin position="380"/>
        <end position="399"/>
    </location>
</feature>
<dbReference type="Pfam" id="PF00170">
    <property type="entry name" value="bZIP_1"/>
    <property type="match status" value="1"/>
</dbReference>
<feature type="compositionally biased region" description="Basic and acidic residues" evidence="14">
    <location>
        <begin position="94"/>
        <end position="107"/>
    </location>
</feature>
<reference evidence="16 17" key="1">
    <citation type="journal article" date="2023" name="bioRxiv">
        <title>Conserved and derived expression patterns and positive selection on dental genes reveal complex evolutionary context of ever-growing rodent molars.</title>
        <authorList>
            <person name="Calamari Z.T."/>
            <person name="Song A."/>
            <person name="Cohen E."/>
            <person name="Akter M."/>
            <person name="Roy R.D."/>
            <person name="Hallikas O."/>
            <person name="Christensen M.M."/>
            <person name="Li P."/>
            <person name="Marangoni P."/>
            <person name="Jernvall J."/>
            <person name="Klein O.D."/>
        </authorList>
    </citation>
    <scope>NUCLEOTIDE SEQUENCE [LARGE SCALE GENOMIC DNA]</scope>
    <source>
        <strain evidence="16">V071</strain>
    </source>
</reference>
<dbReference type="InterPro" id="IPR046347">
    <property type="entry name" value="bZIP_sf"/>
</dbReference>
<sequence>MKGESSLHLGAARKLHHVWAAASEGAGPPQRLGDAKPVAFLSRGGWSPEQGVVKFRADRPTAARLERWEPRRGEKRRGDTPPTPRAASGSARELFIHKKDKTPREARVSQNRSRRRGPHRASAQGMYRDFGEPGPSSGAGSTYGRPAQLPQAQAQAAQQQKFHLVPSINAVSGSQELQWMVQPHFLGPGGYPRPLTYPQYSPPQPRPGVIRALGPPPGVRRRPCEQISPEEEERRRVRRERNKLAAAKCRNRRKELTDFLQAETDKLEDEKSGLQREIEELQKQKERLELVLEAHRPICKIPEGDKDTGGTSSTSGTSSPPAPCRPVPCISLSPGPVLEPEALHTPTLMITPSLTPFTPSLVFTYPSTPEPCSSAHRKSSSSSGDPSSDPLGSPTLLAL</sequence>
<evidence type="ECO:0000256" key="7">
    <source>
        <dbReference type="ARBA" id="ARBA00022843"/>
    </source>
</evidence>
<feature type="domain" description="BZIP" evidence="15">
    <location>
        <begin position="232"/>
        <end position="295"/>
    </location>
</feature>